<sequence>MKILCFKHVAFEGPGAIADWARRNGHQLVIHELDVRGVPKECDDYDMLVVMGGPMNIYEESAHPWLPAEKRFIRHAIDSGKRVLGVCLGAQLIANVLGAAVHSGPDAEIGWLPIQRASDCPEHFPLPEQVLVFHWHGDQFDLPEGARLLASSEGCPPQGFLYQNRVLAWQCHLEVKPDSVQGMVESCSDELESTSPYVGTAEEILSVGSPHYAAMHSILWEQLDYLQHTRIQ</sequence>
<dbReference type="InterPro" id="IPR017926">
    <property type="entry name" value="GATASE"/>
</dbReference>
<gene>
    <name evidence="2" type="ordered locus">Caka_1719</name>
</gene>
<dbReference type="Proteomes" id="UP000000925">
    <property type="component" value="Chromosome"/>
</dbReference>
<dbReference type="AlphaFoldDB" id="D5EJY9"/>
<dbReference type="EMBL" id="CP001998">
    <property type="protein sequence ID" value="ADE54738.1"/>
    <property type="molecule type" value="Genomic_DNA"/>
</dbReference>
<evidence type="ECO:0000313" key="2">
    <source>
        <dbReference type="EMBL" id="ADE54738.1"/>
    </source>
</evidence>
<dbReference type="InterPro" id="IPR044992">
    <property type="entry name" value="ChyE-like"/>
</dbReference>
<dbReference type="SUPFAM" id="SSF52317">
    <property type="entry name" value="Class I glutamine amidotransferase-like"/>
    <property type="match status" value="1"/>
</dbReference>
<keyword evidence="2" id="KW-0315">Glutamine amidotransferase</keyword>
<dbReference type="Gene3D" id="3.40.50.880">
    <property type="match status" value="1"/>
</dbReference>
<evidence type="ECO:0000259" key="1">
    <source>
        <dbReference type="Pfam" id="PF00117"/>
    </source>
</evidence>
<dbReference type="Pfam" id="PF00117">
    <property type="entry name" value="GATase"/>
    <property type="match status" value="1"/>
</dbReference>
<feature type="domain" description="Glutamine amidotransferase" evidence="1">
    <location>
        <begin position="21"/>
        <end position="178"/>
    </location>
</feature>
<protein>
    <submittedName>
        <fullName evidence="2">Glutamine amidotransferase class-I</fullName>
    </submittedName>
</protein>
<dbReference type="GO" id="GO:0005829">
    <property type="term" value="C:cytosol"/>
    <property type="evidence" value="ECO:0007669"/>
    <property type="project" value="TreeGrafter"/>
</dbReference>
<name>D5EJY9_CORAD</name>
<dbReference type="GO" id="GO:0016740">
    <property type="term" value="F:transferase activity"/>
    <property type="evidence" value="ECO:0007669"/>
    <property type="project" value="UniProtKB-KW"/>
</dbReference>
<dbReference type="InterPro" id="IPR029062">
    <property type="entry name" value="Class_I_gatase-like"/>
</dbReference>
<keyword evidence="2" id="KW-0808">Transferase</keyword>
<dbReference type="PANTHER" id="PTHR42695:SF5">
    <property type="entry name" value="GLUTAMINE AMIDOTRANSFERASE YLR126C-RELATED"/>
    <property type="match status" value="1"/>
</dbReference>
<keyword evidence="3" id="KW-1185">Reference proteome</keyword>
<dbReference type="KEGG" id="caa:Caka_1719"/>
<dbReference type="FunFam" id="3.40.50.880:FF:000033">
    <property type="entry name" value="Glutamine amidotransferase class-I"/>
    <property type="match status" value="1"/>
</dbReference>
<dbReference type="PANTHER" id="PTHR42695">
    <property type="entry name" value="GLUTAMINE AMIDOTRANSFERASE YLR126C-RELATED"/>
    <property type="match status" value="1"/>
</dbReference>
<dbReference type="STRING" id="583355.Caka_1719"/>
<evidence type="ECO:0000313" key="3">
    <source>
        <dbReference type="Proteomes" id="UP000000925"/>
    </source>
</evidence>
<accession>D5EJY9</accession>
<proteinExistence type="predicted"/>
<dbReference type="OrthoDB" id="9813383at2"/>
<dbReference type="HOGENOM" id="CLU_054974_3_3_0"/>
<organism evidence="2 3">
    <name type="scientific">Coraliomargarita akajimensis (strain DSM 45221 / IAM 15411 / JCM 23193 / KCTC 12865 / 04OKA010-24)</name>
    <dbReference type="NCBI Taxonomy" id="583355"/>
    <lineage>
        <taxon>Bacteria</taxon>
        <taxon>Pseudomonadati</taxon>
        <taxon>Verrucomicrobiota</taxon>
        <taxon>Opitutia</taxon>
        <taxon>Puniceicoccales</taxon>
        <taxon>Coraliomargaritaceae</taxon>
        <taxon>Coraliomargarita</taxon>
    </lineage>
</organism>
<dbReference type="eggNOG" id="COG0518">
    <property type="taxonomic scope" value="Bacteria"/>
</dbReference>
<dbReference type="CDD" id="cd01741">
    <property type="entry name" value="GATase1_1"/>
    <property type="match status" value="1"/>
</dbReference>
<dbReference type="RefSeq" id="WP_013043460.1">
    <property type="nucleotide sequence ID" value="NC_014008.1"/>
</dbReference>
<dbReference type="PROSITE" id="PS51273">
    <property type="entry name" value="GATASE_TYPE_1"/>
    <property type="match status" value="1"/>
</dbReference>
<reference evidence="2 3" key="1">
    <citation type="journal article" date="2010" name="Stand. Genomic Sci.">
        <title>Complete genome sequence of Coraliomargarita akajimensis type strain (04OKA010-24).</title>
        <authorList>
            <person name="Mavromatis K."/>
            <person name="Abt B."/>
            <person name="Brambilla E."/>
            <person name="Lapidus A."/>
            <person name="Copeland A."/>
            <person name="Deshpande S."/>
            <person name="Nolan M."/>
            <person name="Lucas S."/>
            <person name="Tice H."/>
            <person name="Cheng J.F."/>
            <person name="Han C."/>
            <person name="Detter J.C."/>
            <person name="Woyke T."/>
            <person name="Goodwin L."/>
            <person name="Pitluck S."/>
            <person name="Held B."/>
            <person name="Brettin T."/>
            <person name="Tapia R."/>
            <person name="Ivanova N."/>
            <person name="Mikhailova N."/>
            <person name="Pati A."/>
            <person name="Liolios K."/>
            <person name="Chen A."/>
            <person name="Palaniappan K."/>
            <person name="Land M."/>
            <person name="Hauser L."/>
            <person name="Chang Y.J."/>
            <person name="Jeffries C.D."/>
            <person name="Rohde M."/>
            <person name="Goker M."/>
            <person name="Bristow J."/>
            <person name="Eisen J.A."/>
            <person name="Markowitz V."/>
            <person name="Hugenholtz P."/>
            <person name="Klenk H.P."/>
            <person name="Kyrpides N.C."/>
        </authorList>
    </citation>
    <scope>NUCLEOTIDE SEQUENCE [LARGE SCALE GENOMIC DNA]</scope>
    <source>
        <strain evidence="3">DSM 45221 / IAM 15411 / JCM 23193 / KCTC 12865</strain>
    </source>
</reference>